<accession>A0ABV7Z1F6</accession>
<name>A0ABV7Z1F6_9BACT</name>
<dbReference type="SUPFAM" id="SSF49478">
    <property type="entry name" value="Cna protein B-type domain"/>
    <property type="match status" value="1"/>
</dbReference>
<evidence type="ECO:0000313" key="2">
    <source>
        <dbReference type="Proteomes" id="UP001595616"/>
    </source>
</evidence>
<evidence type="ECO:0000313" key="1">
    <source>
        <dbReference type="EMBL" id="MFC3812076.1"/>
    </source>
</evidence>
<comment type="caution">
    <text evidence="1">The sequence shown here is derived from an EMBL/GenBank/DDBJ whole genome shotgun (WGS) entry which is preliminary data.</text>
</comment>
<dbReference type="EMBL" id="JBHRYQ010000001">
    <property type="protein sequence ID" value="MFC3812076.1"/>
    <property type="molecule type" value="Genomic_DNA"/>
</dbReference>
<dbReference type="RefSeq" id="WP_379838938.1">
    <property type="nucleotide sequence ID" value="NZ_JBHRYQ010000001.1"/>
</dbReference>
<reference evidence="2" key="1">
    <citation type="journal article" date="2019" name="Int. J. Syst. Evol. Microbiol.">
        <title>The Global Catalogue of Microorganisms (GCM) 10K type strain sequencing project: providing services to taxonomists for standard genome sequencing and annotation.</title>
        <authorList>
            <consortium name="The Broad Institute Genomics Platform"/>
            <consortium name="The Broad Institute Genome Sequencing Center for Infectious Disease"/>
            <person name="Wu L."/>
            <person name="Ma J."/>
        </authorList>
    </citation>
    <scope>NUCLEOTIDE SEQUENCE [LARGE SCALE GENOMIC DNA]</scope>
    <source>
        <strain evidence="2">CECT 7956</strain>
    </source>
</reference>
<gene>
    <name evidence="1" type="ORF">ACFOOI_15555</name>
</gene>
<proteinExistence type="predicted"/>
<evidence type="ECO:0008006" key="3">
    <source>
        <dbReference type="Google" id="ProtNLM"/>
    </source>
</evidence>
<dbReference type="Proteomes" id="UP001595616">
    <property type="component" value="Unassembled WGS sequence"/>
</dbReference>
<protein>
    <recommendedName>
        <fullName evidence="3">SD-repeat containing protein B domain-containing protein</fullName>
    </recommendedName>
</protein>
<dbReference type="Gene3D" id="2.60.40.1120">
    <property type="entry name" value="Carboxypeptidase-like, regulatory domain"/>
    <property type="match status" value="1"/>
</dbReference>
<keyword evidence="2" id="KW-1185">Reference proteome</keyword>
<dbReference type="SUPFAM" id="SSF117074">
    <property type="entry name" value="Hypothetical protein PA1324"/>
    <property type="match status" value="1"/>
</dbReference>
<organism evidence="1 2">
    <name type="scientific">Lacihabitans lacunae</name>
    <dbReference type="NCBI Taxonomy" id="1028214"/>
    <lineage>
        <taxon>Bacteria</taxon>
        <taxon>Pseudomonadati</taxon>
        <taxon>Bacteroidota</taxon>
        <taxon>Cytophagia</taxon>
        <taxon>Cytophagales</taxon>
        <taxon>Leadbetterellaceae</taxon>
        <taxon>Lacihabitans</taxon>
    </lineage>
</organism>
<sequence>MFYNLVGSTQDLKKTAIKISLPEGFKLLTNTSTIDSLKIGELKKLFFTISVDPNTPFGSYSLEIQLINKEQVIAKYDLFLNLKKNRSLEVIPIEKPDKLSQKSQEEIKYLVKNTGNTPEKISISSRSGVISGKTNILLLAGESTVVSTINDLPLSNQDIRLVSFDLSCKLDDLEKPFVTVFTVPMMSFTTAKNDPYQRFPVQASLVYNQFNSSSENMGAFFFDINGKGFLDSKNKHLVEFIARGPNRFNIPRFGSIDQYFVGYETGNWRVDLGDKMFKISELTESSRFAKGVQIKRKIGDNEISAFYLKPRFIKTIKNEFGANLTHTFSDNFKSELIYMHKYHTENDTDYSTNFLAFVSNLVKNRYNAKMEMSLSKTGNLVSAGAFYNSNFELEKFKMYTNIIFTGKNYFGFYNNSLQLSNSTFYNLNKKITLGFSKNISQLNPSLDSFYYTVSPFVNNNNFSVNLDINKKNKVRFFLISGSREDKMKIQSYHYKEQLFRYFYEYNSKAFNFRLDGDLGKSLNLLETTDNQKYNDFYRFRGLVGYKATKNFSASVFMENLNTTRYAAVTSNKIFWYYGVSTQMRIKNMLSFNLNYRNNYTPDELYQSQSFFDASLNLRVKKQELSLMGSYGIIPPPINDKNLFVSLKYTVNINTPIRKKRGLGSVNGRIDGVKKVGVVLNMNGKSVMTDKDGRFSFNDLVPGKYFLGVNKSTLGFGNILDANMPYLVEVKPNEKREVKLDVINTGKVLGEVVMVKSEPSSIENILVELYNDTYSKITTTNKQGGFQFSELREGEYKIRVVSENIKKQFTINNTSLNLKVQKGSDTLFTFEIEEKKRKVNFQKERIILSDI</sequence>